<evidence type="ECO:0000313" key="3">
    <source>
        <dbReference type="RefSeq" id="XP_033458023.1"/>
    </source>
</evidence>
<keyword evidence="2" id="KW-1185">Reference proteome</keyword>
<reference evidence="3" key="2">
    <citation type="submission" date="2020-04" db="EMBL/GenBank/DDBJ databases">
        <authorList>
            <consortium name="NCBI Genome Project"/>
        </authorList>
    </citation>
    <scope>NUCLEOTIDE SEQUENCE</scope>
    <source>
        <strain evidence="3">CBS 342.82</strain>
    </source>
</reference>
<feature type="region of interest" description="Disordered" evidence="1">
    <location>
        <begin position="1"/>
        <end position="63"/>
    </location>
</feature>
<dbReference type="RefSeq" id="XP_033458023.1">
    <property type="nucleotide sequence ID" value="XM_033605273.1"/>
</dbReference>
<evidence type="ECO:0000313" key="2">
    <source>
        <dbReference type="Proteomes" id="UP000504637"/>
    </source>
</evidence>
<dbReference type="Proteomes" id="UP000504637">
    <property type="component" value="Unplaced"/>
</dbReference>
<dbReference type="AlphaFoldDB" id="A0A6J3M237"/>
<dbReference type="GeneID" id="54363073"/>
<name>A0A6J3M237_9PEZI</name>
<protein>
    <submittedName>
        <fullName evidence="3">Uncharacterized protein</fullName>
    </submittedName>
</protein>
<reference evidence="3" key="3">
    <citation type="submission" date="2025-08" db="UniProtKB">
        <authorList>
            <consortium name="RefSeq"/>
        </authorList>
    </citation>
    <scope>IDENTIFICATION</scope>
    <source>
        <strain evidence="3">CBS 342.82</strain>
    </source>
</reference>
<proteinExistence type="predicted"/>
<evidence type="ECO:0000256" key="1">
    <source>
        <dbReference type="SAM" id="MobiDB-lite"/>
    </source>
</evidence>
<reference evidence="3" key="1">
    <citation type="submission" date="2020-01" db="EMBL/GenBank/DDBJ databases">
        <authorList>
            <consortium name="DOE Joint Genome Institute"/>
            <person name="Haridas S."/>
            <person name="Albert R."/>
            <person name="Binder M."/>
            <person name="Bloem J."/>
            <person name="Labutti K."/>
            <person name="Salamov A."/>
            <person name="Andreopoulos B."/>
            <person name="Baker S.E."/>
            <person name="Barry K."/>
            <person name="Bills G."/>
            <person name="Bluhm B.H."/>
            <person name="Cannon C."/>
            <person name="Castanera R."/>
            <person name="Culley D.E."/>
            <person name="Daum C."/>
            <person name="Ezra D."/>
            <person name="Gonzalez J.B."/>
            <person name="Henrissat B."/>
            <person name="Kuo A."/>
            <person name="Liang C."/>
            <person name="Lipzen A."/>
            <person name="Lutzoni F."/>
            <person name="Magnuson J."/>
            <person name="Mondo S."/>
            <person name="Nolan M."/>
            <person name="Ohm R."/>
            <person name="Pangilinan J."/>
            <person name="Park H.-J."/>
            <person name="Ramirez L."/>
            <person name="Alfaro M."/>
            <person name="Sun H."/>
            <person name="Tritt A."/>
            <person name="Yoshinaga Y."/>
            <person name="Zwiers L.-H."/>
            <person name="Turgeon B.G."/>
            <person name="Goodwin S.B."/>
            <person name="Spatafora J.W."/>
            <person name="Crous P.W."/>
            <person name="Grigoriev I.V."/>
        </authorList>
    </citation>
    <scope>NUCLEOTIDE SEQUENCE</scope>
    <source>
        <strain evidence="3">CBS 342.82</strain>
    </source>
</reference>
<sequence>MAFKPLTQRASPASPKPQCAFGQTRRQRRRLVCSARFSPHSAEPRNRTPSDTSESWGHSARAT</sequence>
<accession>A0A6J3M237</accession>
<gene>
    <name evidence="3" type="ORF">K489DRAFT_382032</name>
</gene>
<organism evidence="3">
    <name type="scientific">Dissoconium aciculare CBS 342.82</name>
    <dbReference type="NCBI Taxonomy" id="1314786"/>
    <lineage>
        <taxon>Eukaryota</taxon>
        <taxon>Fungi</taxon>
        <taxon>Dikarya</taxon>
        <taxon>Ascomycota</taxon>
        <taxon>Pezizomycotina</taxon>
        <taxon>Dothideomycetes</taxon>
        <taxon>Dothideomycetidae</taxon>
        <taxon>Mycosphaerellales</taxon>
        <taxon>Dissoconiaceae</taxon>
        <taxon>Dissoconium</taxon>
    </lineage>
</organism>
<feature type="compositionally biased region" description="Polar residues" evidence="1">
    <location>
        <begin position="49"/>
        <end position="63"/>
    </location>
</feature>